<organism evidence="1 3">
    <name type="scientific">Cucumis melo var. makuwa</name>
    <name type="common">Oriental melon</name>
    <dbReference type="NCBI Taxonomy" id="1194695"/>
    <lineage>
        <taxon>Eukaryota</taxon>
        <taxon>Viridiplantae</taxon>
        <taxon>Streptophyta</taxon>
        <taxon>Embryophyta</taxon>
        <taxon>Tracheophyta</taxon>
        <taxon>Spermatophyta</taxon>
        <taxon>Magnoliopsida</taxon>
        <taxon>eudicotyledons</taxon>
        <taxon>Gunneridae</taxon>
        <taxon>Pentapetalae</taxon>
        <taxon>rosids</taxon>
        <taxon>fabids</taxon>
        <taxon>Cucurbitales</taxon>
        <taxon>Cucurbitaceae</taxon>
        <taxon>Benincaseae</taxon>
        <taxon>Cucumis</taxon>
    </lineage>
</organism>
<dbReference type="AlphaFoldDB" id="A0A5A7VH42"/>
<evidence type="ECO:0000313" key="3">
    <source>
        <dbReference type="Proteomes" id="UP000321393"/>
    </source>
</evidence>
<comment type="caution">
    <text evidence="1">The sequence shown here is derived from an EMBL/GenBank/DDBJ whole genome shotgun (WGS) entry which is preliminary data.</text>
</comment>
<dbReference type="Proteomes" id="UP000321393">
    <property type="component" value="Unassembled WGS sequence"/>
</dbReference>
<sequence length="65" mass="7504">MQDKEVDLEPRRSKRTGTIKDFGEVIEMHNVEDPKDLTEALSSVDVNLWQEAIINEMDSLESNRT</sequence>
<dbReference type="EMBL" id="SSTD01008475">
    <property type="protein sequence ID" value="TYK15519.1"/>
    <property type="molecule type" value="Genomic_DNA"/>
</dbReference>
<dbReference type="OrthoDB" id="2596766at2759"/>
<protein>
    <submittedName>
        <fullName evidence="1">Retrotransposon protein, putative, Ty1-copia subclass</fullName>
    </submittedName>
</protein>
<name>A0A5A7VH42_CUCMM</name>
<gene>
    <name evidence="2" type="ORF">E5676_scaffold35G00070</name>
    <name evidence="1" type="ORF">E6C27_scaffold90G001290</name>
</gene>
<accession>A0A5A7VH42</accession>
<dbReference type="EMBL" id="SSTE01001308">
    <property type="protein sequence ID" value="KAA0065666.1"/>
    <property type="molecule type" value="Genomic_DNA"/>
</dbReference>
<proteinExistence type="predicted"/>
<evidence type="ECO:0000313" key="1">
    <source>
        <dbReference type="EMBL" id="KAA0065666.1"/>
    </source>
</evidence>
<evidence type="ECO:0000313" key="2">
    <source>
        <dbReference type="EMBL" id="TYK15519.1"/>
    </source>
</evidence>
<reference evidence="3 4" key="1">
    <citation type="submission" date="2019-08" db="EMBL/GenBank/DDBJ databases">
        <title>Draft genome sequences of two oriental melons (Cucumis melo L. var makuwa).</title>
        <authorList>
            <person name="Kwon S.-Y."/>
        </authorList>
    </citation>
    <scope>NUCLEOTIDE SEQUENCE [LARGE SCALE GENOMIC DNA]</scope>
    <source>
        <strain evidence="4">cv. Chang Bougi</strain>
        <strain evidence="3">cv. SW 3</strain>
        <tissue evidence="1">Leaf</tissue>
    </source>
</reference>
<evidence type="ECO:0000313" key="4">
    <source>
        <dbReference type="Proteomes" id="UP000321947"/>
    </source>
</evidence>
<dbReference type="Proteomes" id="UP000321947">
    <property type="component" value="Unassembled WGS sequence"/>
</dbReference>